<comment type="similarity">
    <text evidence="2">Belongs to the BA14k family.</text>
</comment>
<reference evidence="7 8" key="1">
    <citation type="journal article" date="2011" name="J. Biotechnol.">
        <title>The complete genome sequence of the dominant Sinorhizobium meliloti field isolate SM11 extends the S. meliloti pan-genome.</title>
        <authorList>
            <person name="Schneiker-Bekel S."/>
            <person name="Wibberg D."/>
            <person name="Bekel T."/>
            <person name="Blom J."/>
            <person name="Linke B."/>
            <person name="Neuweger H."/>
            <person name="Stiens M."/>
            <person name="Vorholter F.J."/>
            <person name="Weidner S."/>
            <person name="Goesmann A."/>
            <person name="Puhler A."/>
            <person name="Schluter A."/>
        </authorList>
    </citation>
    <scope>NUCLEOTIDE SEQUENCE [LARGE SCALE GENOMIC DNA]</scope>
    <source>
        <strain evidence="7 8">SM11</strain>
        <plasmid evidence="8">pSmeSM11c</plasmid>
    </source>
</reference>
<comment type="subcellular location">
    <subcellularLocation>
        <location evidence="1">Membrane</location>
        <topology evidence="1">Single-pass membrane protein</topology>
    </subcellularLocation>
</comment>
<evidence type="ECO:0000256" key="5">
    <source>
        <dbReference type="ARBA" id="ARBA00022734"/>
    </source>
</evidence>
<keyword evidence="5" id="KW-0430">Lectin</keyword>
<keyword evidence="7" id="KW-0614">Plasmid</keyword>
<gene>
    <name evidence="7" type="ordered locus">SM11_pC1343</name>
</gene>
<evidence type="ECO:0000256" key="1">
    <source>
        <dbReference type="ARBA" id="ARBA00004167"/>
    </source>
</evidence>
<dbReference type="InterPro" id="IPR012413">
    <property type="entry name" value="BA14K"/>
</dbReference>
<protein>
    <recommendedName>
        <fullName evidence="3">Lectin-like protein BA14k</fullName>
    </recommendedName>
</protein>
<dbReference type="Proteomes" id="UP000009045">
    <property type="component" value="Plasmid pSmeSM11c"/>
</dbReference>
<evidence type="ECO:0000256" key="2">
    <source>
        <dbReference type="ARBA" id="ARBA00010270"/>
    </source>
</evidence>
<keyword evidence="4" id="KW-1003">Cell membrane</keyword>
<dbReference type="EMBL" id="CP001831">
    <property type="protein sequence ID" value="AEH82416.1"/>
    <property type="molecule type" value="Genomic_DNA"/>
</dbReference>
<accession>F7XB17</accession>
<comment type="function">
    <text evidence="6">Has immunoglobulin-binding and hemagglutination properties, and can bind to mannose. Essential for virulence. May be involved in LPS biosynthesis or polysaccharide transport.</text>
</comment>
<dbReference type="AlphaFoldDB" id="F7XB17"/>
<evidence type="ECO:0000313" key="8">
    <source>
        <dbReference type="Proteomes" id="UP000009045"/>
    </source>
</evidence>
<dbReference type="GO" id="GO:0030246">
    <property type="term" value="F:carbohydrate binding"/>
    <property type="evidence" value="ECO:0007669"/>
    <property type="project" value="UniProtKB-KW"/>
</dbReference>
<dbReference type="Pfam" id="PF07886">
    <property type="entry name" value="BA14K"/>
    <property type="match status" value="1"/>
</dbReference>
<evidence type="ECO:0000256" key="6">
    <source>
        <dbReference type="ARBA" id="ARBA00025321"/>
    </source>
</evidence>
<evidence type="ECO:0000256" key="3">
    <source>
        <dbReference type="ARBA" id="ARBA00020552"/>
    </source>
</evidence>
<sequence>MPIWGTGTLLTSKRYVGAARKSLRSILFGRKKVRSVKASTLAFAVLAAAIGMSPARAQTCIGICNGGTGGSTNHNLFIEREYRDFLQQRYPNYGSRYRGMRPDISIGPGATVGGPRPGVRQQFRLRQRRVIDANKHLRWCQERYLSYRLADDTFQPFEGARRPCNSPYN</sequence>
<dbReference type="GO" id="GO:0016020">
    <property type="term" value="C:membrane"/>
    <property type="evidence" value="ECO:0007669"/>
    <property type="project" value="UniProtKB-SubCell"/>
</dbReference>
<dbReference type="KEGG" id="smx:SM11_pC1343"/>
<evidence type="ECO:0000256" key="4">
    <source>
        <dbReference type="ARBA" id="ARBA00022475"/>
    </source>
</evidence>
<keyword evidence="4" id="KW-0472">Membrane</keyword>
<geneLocation type="plasmid" evidence="7 8">
    <name>pSmeSM11c</name>
</geneLocation>
<name>F7XB17_SINMM</name>
<dbReference type="HOGENOM" id="CLU_141003_0_0_5"/>
<evidence type="ECO:0000313" key="7">
    <source>
        <dbReference type="EMBL" id="AEH82416.1"/>
    </source>
</evidence>
<organism evidence="7 8">
    <name type="scientific">Sinorhizobium meliloti (strain SM11)</name>
    <dbReference type="NCBI Taxonomy" id="707241"/>
    <lineage>
        <taxon>Bacteria</taxon>
        <taxon>Pseudomonadati</taxon>
        <taxon>Pseudomonadota</taxon>
        <taxon>Alphaproteobacteria</taxon>
        <taxon>Hyphomicrobiales</taxon>
        <taxon>Rhizobiaceae</taxon>
        <taxon>Sinorhizobium/Ensifer group</taxon>
        <taxon>Sinorhizobium</taxon>
    </lineage>
</organism>
<proteinExistence type="inferred from homology"/>